<gene>
    <name evidence="4" type="ORF">I6G56_22170</name>
</gene>
<sequence length="269" mass="28929">MPANSSGPLSAPHRCARANSPVVIETPHLVSLCFDERGMQSCMYVDGPDLLALGYTRTMAGFLLLHPRPRRIAMIGLGGGSLAKYFYRYLPDAQITSIEINPDVIALRDRFRIPPDDARFTVLCADGASYVASAGDARADVLIVDGFDAGGLPLELGTRQFYADCRRHLADDGVLVVNLLVDDPRVADSLAALRDAFGASAALAPAEDSALNLIVFAWKTDAPLPSLETMIERANALADRHSVDLAEAAVRLELGASYDWSRFGEPVDA</sequence>
<evidence type="ECO:0000256" key="3">
    <source>
        <dbReference type="ARBA" id="ARBA00023115"/>
    </source>
</evidence>
<protein>
    <submittedName>
        <fullName evidence="4">Fused MFS/spermidine synthase</fullName>
    </submittedName>
</protein>
<dbReference type="InterPro" id="IPR030374">
    <property type="entry name" value="PABS"/>
</dbReference>
<dbReference type="Pfam" id="PF01564">
    <property type="entry name" value="Spermine_synth"/>
    <property type="match status" value="1"/>
</dbReference>
<comment type="similarity">
    <text evidence="1">Belongs to the spermidine/spermine synthase family.</text>
</comment>
<dbReference type="NCBIfam" id="NF037959">
    <property type="entry name" value="MFS_SpdSyn"/>
    <property type="match status" value="1"/>
</dbReference>
<dbReference type="InterPro" id="IPR029063">
    <property type="entry name" value="SAM-dependent_MTases_sf"/>
</dbReference>
<name>A0A7U4SUC1_9BURK</name>
<dbReference type="RefSeq" id="WP_006027175.1">
    <property type="nucleotide sequence ID" value="NZ_CP013382.1"/>
</dbReference>
<accession>A0A7U4SUC1</accession>
<dbReference type="GO" id="GO:0016740">
    <property type="term" value="F:transferase activity"/>
    <property type="evidence" value="ECO:0007669"/>
    <property type="project" value="UniProtKB-UniRule"/>
</dbReference>
<dbReference type="AlphaFoldDB" id="A0A7U4SUC1"/>
<evidence type="ECO:0000313" key="5">
    <source>
        <dbReference type="Proteomes" id="UP000594943"/>
    </source>
</evidence>
<dbReference type="EMBL" id="CP065687">
    <property type="protein sequence ID" value="QPS47905.1"/>
    <property type="molecule type" value="Genomic_DNA"/>
</dbReference>
<keyword evidence="2" id="KW-0808">Transferase</keyword>
<dbReference type="SUPFAM" id="SSF53335">
    <property type="entry name" value="S-adenosyl-L-methionine-dependent methyltransferases"/>
    <property type="match status" value="1"/>
</dbReference>
<dbReference type="Gene3D" id="3.40.50.150">
    <property type="entry name" value="Vaccinia Virus protein VP39"/>
    <property type="match status" value="1"/>
</dbReference>
<evidence type="ECO:0000256" key="1">
    <source>
        <dbReference type="ARBA" id="ARBA00007867"/>
    </source>
</evidence>
<reference evidence="4 5" key="1">
    <citation type="submission" date="2020-12" db="EMBL/GenBank/DDBJ databases">
        <title>FDA dAtabase for Regulatory Grade micrObial Sequences (FDA-ARGOS): Supporting development and validation of Infectious Disease Dx tests.</title>
        <authorList>
            <person name="Nelson B."/>
            <person name="Plummer A."/>
            <person name="Tallon L."/>
            <person name="Sadzewicz L."/>
            <person name="Zhao X."/>
            <person name="Boylan J."/>
            <person name="Ott S."/>
            <person name="Bowen H."/>
            <person name="Vavikolanu K."/>
            <person name="Mehta A."/>
            <person name="Aluvathingal J."/>
            <person name="Nadendla S."/>
            <person name="Myers T."/>
            <person name="Yan Y."/>
            <person name="Sichtig H."/>
        </authorList>
    </citation>
    <scope>NUCLEOTIDE SEQUENCE [LARGE SCALE GENOMIC DNA]</scope>
    <source>
        <strain evidence="4 5">FDAARGOS_899</strain>
    </source>
</reference>
<dbReference type="KEGG" id="bhg:I6G56_22170"/>
<keyword evidence="3" id="KW-0620">Polyamine biosynthesis</keyword>
<dbReference type="PANTHER" id="PTHR43317">
    <property type="entry name" value="THERMOSPERMINE SYNTHASE ACAULIS5"/>
    <property type="match status" value="1"/>
</dbReference>
<evidence type="ECO:0000313" key="4">
    <source>
        <dbReference type="EMBL" id="QPS47905.1"/>
    </source>
</evidence>
<organism evidence="4 5">
    <name type="scientific">Burkholderia humptydooensis</name>
    <dbReference type="NCBI Taxonomy" id="430531"/>
    <lineage>
        <taxon>Bacteria</taxon>
        <taxon>Pseudomonadati</taxon>
        <taxon>Pseudomonadota</taxon>
        <taxon>Betaproteobacteria</taxon>
        <taxon>Burkholderiales</taxon>
        <taxon>Burkholderiaceae</taxon>
        <taxon>Burkholderia</taxon>
        <taxon>pseudomallei group</taxon>
    </lineage>
</organism>
<dbReference type="Proteomes" id="UP000594943">
    <property type="component" value="Chromosome 2"/>
</dbReference>
<dbReference type="CDD" id="cd02440">
    <property type="entry name" value="AdoMet_MTases"/>
    <property type="match status" value="1"/>
</dbReference>
<dbReference type="GO" id="GO:0006596">
    <property type="term" value="P:polyamine biosynthetic process"/>
    <property type="evidence" value="ECO:0007669"/>
    <property type="project" value="UniProtKB-UniRule"/>
</dbReference>
<evidence type="ECO:0000256" key="2">
    <source>
        <dbReference type="ARBA" id="ARBA00022679"/>
    </source>
</evidence>
<dbReference type="PANTHER" id="PTHR43317:SF11">
    <property type="entry name" value="POLYAMINE AMINOPROPYLTRANSFERASE 2"/>
    <property type="match status" value="1"/>
</dbReference>
<dbReference type="PROSITE" id="PS51006">
    <property type="entry name" value="PABS_2"/>
    <property type="match status" value="1"/>
</dbReference>
<proteinExistence type="inferred from homology"/>
<accession>A0A7T2X284</accession>